<feature type="region of interest" description="Disordered" evidence="1">
    <location>
        <begin position="1"/>
        <end position="20"/>
    </location>
</feature>
<protein>
    <submittedName>
        <fullName evidence="2">Uncharacterized protein</fullName>
    </submittedName>
</protein>
<feature type="compositionally biased region" description="Basic and acidic residues" evidence="1">
    <location>
        <begin position="9"/>
        <end position="19"/>
    </location>
</feature>
<reference evidence="3" key="1">
    <citation type="submission" date="2016-10" db="EMBL/GenBank/DDBJ databases">
        <authorList>
            <person name="Varghese N."/>
            <person name="Submissions S."/>
        </authorList>
    </citation>
    <scope>NUCLEOTIDE SEQUENCE [LARGE SCALE GENOMIC DNA]</scope>
    <source>
        <strain evidence="3">B4,CECT 8067,JCM 17497</strain>
    </source>
</reference>
<evidence type="ECO:0000313" key="3">
    <source>
        <dbReference type="Proteomes" id="UP000198882"/>
    </source>
</evidence>
<dbReference type="Proteomes" id="UP000198882">
    <property type="component" value="Unassembled WGS sequence"/>
</dbReference>
<dbReference type="STRING" id="1095776.SAMN04515672_2119"/>
<accession>A0A1G8YD04</accession>
<dbReference type="EMBL" id="FNFE01000002">
    <property type="protein sequence ID" value="SDK00779.1"/>
    <property type="molecule type" value="Genomic_DNA"/>
</dbReference>
<gene>
    <name evidence="2" type="ORF">SAMN04515672_2119</name>
</gene>
<proteinExistence type="predicted"/>
<evidence type="ECO:0000256" key="1">
    <source>
        <dbReference type="SAM" id="MobiDB-lite"/>
    </source>
</evidence>
<name>A0A1G8YD04_9EURY</name>
<dbReference type="AlphaFoldDB" id="A0A1G8YD04"/>
<organism evidence="2 3">
    <name type="scientific">Natronorubrum texcoconense</name>
    <dbReference type="NCBI Taxonomy" id="1095776"/>
    <lineage>
        <taxon>Archaea</taxon>
        <taxon>Methanobacteriati</taxon>
        <taxon>Methanobacteriota</taxon>
        <taxon>Stenosarchaea group</taxon>
        <taxon>Halobacteria</taxon>
        <taxon>Halobacteriales</taxon>
        <taxon>Natrialbaceae</taxon>
        <taxon>Natronorubrum</taxon>
    </lineage>
</organism>
<evidence type="ECO:0000313" key="2">
    <source>
        <dbReference type="EMBL" id="SDK00779.1"/>
    </source>
</evidence>
<sequence>MASIDDSPIDDRDGGHEVADGTAIDLTTRVRRRVLPTLHRIKEPLGGFAQCIQHPDEYVGTVQYGLGEFRSDLEAMSFAPEPVASLKVHRDGRLSAGSWARRPSPLSTWQLHVALFVDGTDTVDVFAHREYSWLRHPYKHYTAEGWDTTGGVDRMRSLLSRHDVAFRIDRPDR</sequence>
<keyword evidence="3" id="KW-1185">Reference proteome</keyword>